<feature type="domain" description="HTH tetR-type" evidence="3">
    <location>
        <begin position="17"/>
        <end position="78"/>
    </location>
</feature>
<keyword evidence="1 2" id="KW-0238">DNA-binding</keyword>
<feature type="DNA-binding region" description="H-T-H motif" evidence="2">
    <location>
        <begin position="41"/>
        <end position="60"/>
    </location>
</feature>
<dbReference type="PANTHER" id="PTHR30055:SF235">
    <property type="entry name" value="TRANSCRIPTIONAL REGULATORY PROTEIN"/>
    <property type="match status" value="1"/>
</dbReference>
<dbReference type="GO" id="GO:0000976">
    <property type="term" value="F:transcription cis-regulatory region binding"/>
    <property type="evidence" value="ECO:0007669"/>
    <property type="project" value="TreeGrafter"/>
</dbReference>
<evidence type="ECO:0000313" key="5">
    <source>
        <dbReference type="Proteomes" id="UP000218934"/>
    </source>
</evidence>
<dbReference type="InterPro" id="IPR009057">
    <property type="entry name" value="Homeodomain-like_sf"/>
</dbReference>
<dbReference type="KEGG" id="rdi:CMV14_04515"/>
<name>A0A2A4FZF2_9SPHN</name>
<proteinExistence type="predicted"/>
<organism evidence="4 5">
    <name type="scientific">Rhizorhabdus dicambivorans</name>
    <dbReference type="NCBI Taxonomy" id="1850238"/>
    <lineage>
        <taxon>Bacteria</taxon>
        <taxon>Pseudomonadati</taxon>
        <taxon>Pseudomonadota</taxon>
        <taxon>Alphaproteobacteria</taxon>
        <taxon>Sphingomonadales</taxon>
        <taxon>Sphingomonadaceae</taxon>
        <taxon>Rhizorhabdus</taxon>
    </lineage>
</organism>
<evidence type="ECO:0000259" key="3">
    <source>
        <dbReference type="PROSITE" id="PS50977"/>
    </source>
</evidence>
<evidence type="ECO:0000256" key="2">
    <source>
        <dbReference type="PROSITE-ProRule" id="PRU00335"/>
    </source>
</evidence>
<dbReference type="InterPro" id="IPR050109">
    <property type="entry name" value="HTH-type_TetR-like_transc_reg"/>
</dbReference>
<dbReference type="RefSeq" id="WP_083215669.1">
    <property type="nucleotide sequence ID" value="NZ_CP023449.1"/>
</dbReference>
<dbReference type="Proteomes" id="UP000218934">
    <property type="component" value="Unassembled WGS sequence"/>
</dbReference>
<sequence length="230" mass="26177">MAQGQNAALNVEAVRRSETRERLLETAERLFGTHGIDGVSLRQIRLEAGQLNSNAVQYHFGSKDDLIYAIMKARVRHMEAIRREMLEKAEREGRTSDQPTLLKIMCLPHLELKSADGRYPYARFMSEYLTRYRARNIQHPIEDRLETPILFKVVKLLRSTLFMLDREIALMRVTAATLIFLNALVQYDSGIAYEGHSLDLGIVADEAIVMAVAALNAPPSESLRSRYEKS</sequence>
<dbReference type="EMBL" id="NWUF01000006">
    <property type="protein sequence ID" value="PCE42879.1"/>
    <property type="molecule type" value="Genomic_DNA"/>
</dbReference>
<evidence type="ECO:0000256" key="1">
    <source>
        <dbReference type="ARBA" id="ARBA00023125"/>
    </source>
</evidence>
<dbReference type="OrthoDB" id="2356263at2"/>
<dbReference type="InterPro" id="IPR001647">
    <property type="entry name" value="HTH_TetR"/>
</dbReference>
<dbReference type="SUPFAM" id="SSF46689">
    <property type="entry name" value="Homeodomain-like"/>
    <property type="match status" value="1"/>
</dbReference>
<dbReference type="PROSITE" id="PS50977">
    <property type="entry name" value="HTH_TETR_2"/>
    <property type="match status" value="1"/>
</dbReference>
<dbReference type="AlphaFoldDB" id="A0A2A4FZF2"/>
<dbReference type="PANTHER" id="PTHR30055">
    <property type="entry name" value="HTH-TYPE TRANSCRIPTIONAL REGULATOR RUTR"/>
    <property type="match status" value="1"/>
</dbReference>
<reference evidence="4 5" key="1">
    <citation type="submission" date="2017-09" db="EMBL/GenBank/DDBJ databases">
        <title>The Catabolism of 3,6-Dichlorosalicylic acid is Initiated by the Cytochrome P450 Monooxygenase DsmABC in Rhizorhabdus dicambivorans Ndbn-20.</title>
        <authorList>
            <person name="Na L."/>
        </authorList>
    </citation>
    <scope>NUCLEOTIDE SEQUENCE [LARGE SCALE GENOMIC DNA]</scope>
    <source>
        <strain evidence="4 5">Ndbn-20m</strain>
    </source>
</reference>
<protein>
    <submittedName>
        <fullName evidence="4">TetR/AcrR family transcriptional regulator</fullName>
    </submittedName>
</protein>
<comment type="caution">
    <text evidence="4">The sequence shown here is derived from an EMBL/GenBank/DDBJ whole genome shotgun (WGS) entry which is preliminary data.</text>
</comment>
<dbReference type="Pfam" id="PF00440">
    <property type="entry name" value="TetR_N"/>
    <property type="match status" value="1"/>
</dbReference>
<dbReference type="GO" id="GO:0003700">
    <property type="term" value="F:DNA-binding transcription factor activity"/>
    <property type="evidence" value="ECO:0007669"/>
    <property type="project" value="TreeGrafter"/>
</dbReference>
<gene>
    <name evidence="4" type="ORF">COO09_08650</name>
</gene>
<accession>A0A2A4FZF2</accession>
<keyword evidence="5" id="KW-1185">Reference proteome</keyword>
<evidence type="ECO:0000313" key="4">
    <source>
        <dbReference type="EMBL" id="PCE42879.1"/>
    </source>
</evidence>
<dbReference type="Gene3D" id="1.10.357.10">
    <property type="entry name" value="Tetracycline Repressor, domain 2"/>
    <property type="match status" value="1"/>
</dbReference>